<comment type="caution">
    <text evidence="1">The sequence shown here is derived from an EMBL/GenBank/DDBJ whole genome shotgun (WGS) entry which is preliminary data.</text>
</comment>
<sequence>MFKVRKLAPLVSYFSFYNRVVSTVLKANAGHLYYAVEAGEAGENLV</sequence>
<dbReference type="AlphaFoldDB" id="A0A951PZH8"/>
<reference evidence="1" key="1">
    <citation type="submission" date="2021-05" db="EMBL/GenBank/DDBJ databases">
        <authorList>
            <person name="Pietrasiak N."/>
            <person name="Ward R."/>
            <person name="Stajich J.E."/>
            <person name="Kurbessoian T."/>
        </authorList>
    </citation>
    <scope>NUCLEOTIDE SEQUENCE</scope>
    <source>
        <strain evidence="1">JT2-VF2</strain>
    </source>
</reference>
<organism evidence="1 2">
    <name type="scientific">Mojavia pulchra JT2-VF2</name>
    <dbReference type="NCBI Taxonomy" id="287848"/>
    <lineage>
        <taxon>Bacteria</taxon>
        <taxon>Bacillati</taxon>
        <taxon>Cyanobacteriota</taxon>
        <taxon>Cyanophyceae</taxon>
        <taxon>Nostocales</taxon>
        <taxon>Nostocaceae</taxon>
    </lineage>
</organism>
<proteinExistence type="predicted"/>
<gene>
    <name evidence="1" type="ORF">KME32_14790</name>
</gene>
<reference evidence="1" key="2">
    <citation type="journal article" date="2022" name="Microbiol. Resour. Announc.">
        <title>Metagenome Sequencing to Explore Phylogenomics of Terrestrial Cyanobacteria.</title>
        <authorList>
            <person name="Ward R.D."/>
            <person name="Stajich J.E."/>
            <person name="Johansen J.R."/>
            <person name="Huntemann M."/>
            <person name="Clum A."/>
            <person name="Foster B."/>
            <person name="Foster B."/>
            <person name="Roux S."/>
            <person name="Palaniappan K."/>
            <person name="Varghese N."/>
            <person name="Mukherjee S."/>
            <person name="Reddy T.B.K."/>
            <person name="Daum C."/>
            <person name="Copeland A."/>
            <person name="Chen I.A."/>
            <person name="Ivanova N.N."/>
            <person name="Kyrpides N.C."/>
            <person name="Shapiro N."/>
            <person name="Eloe-Fadrosh E.A."/>
            <person name="Pietrasiak N."/>
        </authorList>
    </citation>
    <scope>NUCLEOTIDE SEQUENCE</scope>
    <source>
        <strain evidence="1">JT2-VF2</strain>
    </source>
</reference>
<evidence type="ECO:0000313" key="1">
    <source>
        <dbReference type="EMBL" id="MBW4562387.1"/>
    </source>
</evidence>
<dbReference type="Proteomes" id="UP000715781">
    <property type="component" value="Unassembled WGS sequence"/>
</dbReference>
<accession>A0A951PZH8</accession>
<dbReference type="EMBL" id="JAHHHN010000007">
    <property type="protein sequence ID" value="MBW4562387.1"/>
    <property type="molecule type" value="Genomic_DNA"/>
</dbReference>
<name>A0A951PZH8_9NOST</name>
<protein>
    <submittedName>
        <fullName evidence="1">Uncharacterized protein</fullName>
    </submittedName>
</protein>
<evidence type="ECO:0000313" key="2">
    <source>
        <dbReference type="Proteomes" id="UP000715781"/>
    </source>
</evidence>